<keyword evidence="6" id="KW-0489">Methyltransferase</keyword>
<dbReference type="GO" id="GO:0012505">
    <property type="term" value="C:endomembrane system"/>
    <property type="evidence" value="ECO:0007669"/>
    <property type="project" value="UniProtKB-SubCell"/>
</dbReference>
<organism evidence="6 7">
    <name type="scientific">Cohnella lupini</name>
    <dbReference type="NCBI Taxonomy" id="1294267"/>
    <lineage>
        <taxon>Bacteria</taxon>
        <taxon>Bacillati</taxon>
        <taxon>Bacillota</taxon>
        <taxon>Bacilli</taxon>
        <taxon>Bacillales</taxon>
        <taxon>Paenibacillaceae</taxon>
        <taxon>Cohnella</taxon>
    </lineage>
</organism>
<dbReference type="Gene3D" id="1.20.120.1630">
    <property type="match status" value="1"/>
</dbReference>
<proteinExistence type="predicted"/>
<sequence length="159" mass="17947">MNYIIKHLVSFLLPATNAVLIPYLIIGDSINSDLNLKSVLGGLVVITGLIILVSTIRTFILIGKGTLAPWSPTIELIVGGIYSYVRNPMISGVLFILVGESLVFNSRGLMIWSLLFFIINHIYFIASEEPGLHKRFGKEYQIYMVNVPRWIPRFKPWKP</sequence>
<evidence type="ECO:0000256" key="5">
    <source>
        <dbReference type="SAM" id="Phobius"/>
    </source>
</evidence>
<keyword evidence="3 5" id="KW-1133">Transmembrane helix</keyword>
<feature type="transmembrane region" description="Helical" evidence="5">
    <location>
        <begin position="74"/>
        <end position="97"/>
    </location>
</feature>
<keyword evidence="7" id="KW-1185">Reference proteome</keyword>
<evidence type="ECO:0000256" key="2">
    <source>
        <dbReference type="ARBA" id="ARBA00022692"/>
    </source>
</evidence>
<keyword evidence="2 5" id="KW-0812">Transmembrane</keyword>
<reference evidence="6 7" key="1">
    <citation type="submission" date="2018-07" db="EMBL/GenBank/DDBJ databases">
        <title>Genomic Encyclopedia of Type Strains, Phase III (KMG-III): the genomes of soil and plant-associated and newly described type strains.</title>
        <authorList>
            <person name="Whitman W."/>
        </authorList>
    </citation>
    <scope>NUCLEOTIDE SEQUENCE [LARGE SCALE GENOMIC DNA]</scope>
    <source>
        <strain evidence="6 7">CECT 8236</strain>
    </source>
</reference>
<accession>A0A3D9IWW3</accession>
<name>A0A3D9IWW3_9BACL</name>
<comment type="subcellular location">
    <subcellularLocation>
        <location evidence="1">Endomembrane system</location>
        <topology evidence="1">Multi-pass membrane protein</topology>
    </subcellularLocation>
</comment>
<dbReference type="GO" id="GO:0008168">
    <property type="term" value="F:methyltransferase activity"/>
    <property type="evidence" value="ECO:0007669"/>
    <property type="project" value="UniProtKB-KW"/>
</dbReference>
<dbReference type="EMBL" id="QRDY01000001">
    <property type="protein sequence ID" value="RED66144.1"/>
    <property type="molecule type" value="Genomic_DNA"/>
</dbReference>
<feature type="transmembrane region" description="Helical" evidence="5">
    <location>
        <begin position="109"/>
        <end position="126"/>
    </location>
</feature>
<protein>
    <submittedName>
        <fullName evidence="6">Phospholipid methyltransferase</fullName>
    </submittedName>
</protein>
<comment type="caution">
    <text evidence="6">The sequence shown here is derived from an EMBL/GenBank/DDBJ whole genome shotgun (WGS) entry which is preliminary data.</text>
</comment>
<dbReference type="Pfam" id="PF04191">
    <property type="entry name" value="PEMT"/>
    <property type="match status" value="1"/>
</dbReference>
<evidence type="ECO:0000313" key="6">
    <source>
        <dbReference type="EMBL" id="RED66144.1"/>
    </source>
</evidence>
<dbReference type="InterPro" id="IPR007318">
    <property type="entry name" value="Phopholipid_MeTrfase"/>
</dbReference>
<dbReference type="OrthoDB" id="272002at2"/>
<keyword evidence="6" id="KW-0808">Transferase</keyword>
<dbReference type="Proteomes" id="UP000256869">
    <property type="component" value="Unassembled WGS sequence"/>
</dbReference>
<dbReference type="RefSeq" id="WP_115991088.1">
    <property type="nucleotide sequence ID" value="NZ_QRDY01000001.1"/>
</dbReference>
<keyword evidence="4 5" id="KW-0472">Membrane</keyword>
<feature type="transmembrane region" description="Helical" evidence="5">
    <location>
        <begin position="7"/>
        <end position="26"/>
    </location>
</feature>
<dbReference type="GO" id="GO:0032259">
    <property type="term" value="P:methylation"/>
    <property type="evidence" value="ECO:0007669"/>
    <property type="project" value="UniProtKB-KW"/>
</dbReference>
<evidence type="ECO:0000313" key="7">
    <source>
        <dbReference type="Proteomes" id="UP000256869"/>
    </source>
</evidence>
<feature type="transmembrane region" description="Helical" evidence="5">
    <location>
        <begin position="38"/>
        <end position="62"/>
    </location>
</feature>
<gene>
    <name evidence="6" type="ORF">DFP95_101642</name>
</gene>
<evidence type="ECO:0000256" key="4">
    <source>
        <dbReference type="ARBA" id="ARBA00023136"/>
    </source>
</evidence>
<evidence type="ECO:0000256" key="3">
    <source>
        <dbReference type="ARBA" id="ARBA00022989"/>
    </source>
</evidence>
<dbReference type="AlphaFoldDB" id="A0A3D9IWW3"/>
<evidence type="ECO:0000256" key="1">
    <source>
        <dbReference type="ARBA" id="ARBA00004127"/>
    </source>
</evidence>